<keyword evidence="11" id="KW-1185">Reference proteome</keyword>
<evidence type="ECO:0000313" key="11">
    <source>
        <dbReference type="Proteomes" id="UP001385951"/>
    </source>
</evidence>
<feature type="region of interest" description="Disordered" evidence="6">
    <location>
        <begin position="1"/>
        <end position="43"/>
    </location>
</feature>
<dbReference type="GO" id="GO:0000111">
    <property type="term" value="C:nucleotide-excision repair factor 2 complex"/>
    <property type="evidence" value="ECO:0007669"/>
    <property type="project" value="TreeGrafter"/>
</dbReference>
<dbReference type="SUPFAM" id="SSF54001">
    <property type="entry name" value="Cysteine proteinases"/>
    <property type="match status" value="1"/>
</dbReference>
<dbReference type="Pfam" id="PF03835">
    <property type="entry name" value="Rad4"/>
    <property type="match status" value="1"/>
</dbReference>
<feature type="domain" description="Rad4 beta-hairpin" evidence="7">
    <location>
        <begin position="167"/>
        <end position="217"/>
    </location>
</feature>
<keyword evidence="5" id="KW-0539">Nucleus</keyword>
<dbReference type="SMART" id="SM01030">
    <property type="entry name" value="BHD_1"/>
    <property type="match status" value="1"/>
</dbReference>
<dbReference type="FunFam" id="3.30.70.2460:FF:000001">
    <property type="entry name" value="DNA repair protein Rad4 family"/>
    <property type="match status" value="1"/>
</dbReference>
<dbReference type="PANTHER" id="PTHR12135">
    <property type="entry name" value="DNA REPAIR PROTEIN XP-C / RAD4"/>
    <property type="match status" value="1"/>
</dbReference>
<feature type="region of interest" description="Disordered" evidence="6">
    <location>
        <begin position="468"/>
        <end position="680"/>
    </location>
</feature>
<dbReference type="InterPro" id="IPR018327">
    <property type="entry name" value="BHD_2"/>
</dbReference>
<evidence type="ECO:0000259" key="7">
    <source>
        <dbReference type="SMART" id="SM01030"/>
    </source>
</evidence>
<accession>A0AAW0G9V4</accession>
<feature type="compositionally biased region" description="Basic residues" evidence="6">
    <location>
        <begin position="596"/>
        <end position="609"/>
    </location>
</feature>
<dbReference type="Pfam" id="PF10404">
    <property type="entry name" value="BHD_2"/>
    <property type="match status" value="1"/>
</dbReference>
<dbReference type="Pfam" id="PF10405">
    <property type="entry name" value="BHD_3"/>
    <property type="match status" value="1"/>
</dbReference>
<protein>
    <recommendedName>
        <fullName evidence="12">Rad4-domain-containing protein</fullName>
    </recommendedName>
</protein>
<proteinExistence type="inferred from homology"/>
<dbReference type="GO" id="GO:0003684">
    <property type="term" value="F:damaged DNA binding"/>
    <property type="evidence" value="ECO:0007669"/>
    <property type="project" value="InterPro"/>
</dbReference>
<evidence type="ECO:0000256" key="1">
    <source>
        <dbReference type="ARBA" id="ARBA00004123"/>
    </source>
</evidence>
<feature type="compositionally biased region" description="Basic and acidic residues" evidence="6">
    <location>
        <begin position="531"/>
        <end position="549"/>
    </location>
</feature>
<feature type="domain" description="Rad4 beta-hairpin" evidence="9">
    <location>
        <begin position="301"/>
        <end position="375"/>
    </location>
</feature>
<comment type="similarity">
    <text evidence="2">Belongs to the XPC family.</text>
</comment>
<dbReference type="SMART" id="SM01032">
    <property type="entry name" value="BHD_3"/>
    <property type="match status" value="1"/>
</dbReference>
<dbReference type="Proteomes" id="UP001385951">
    <property type="component" value="Unassembled WGS sequence"/>
</dbReference>
<evidence type="ECO:0000256" key="3">
    <source>
        <dbReference type="ARBA" id="ARBA00022763"/>
    </source>
</evidence>
<feature type="compositionally biased region" description="Low complexity" evidence="6">
    <location>
        <begin position="573"/>
        <end position="595"/>
    </location>
</feature>
<evidence type="ECO:0000256" key="5">
    <source>
        <dbReference type="ARBA" id="ARBA00023242"/>
    </source>
</evidence>
<dbReference type="InterPro" id="IPR042488">
    <property type="entry name" value="Rad4_BHD3_sf"/>
</dbReference>
<dbReference type="InterPro" id="IPR036985">
    <property type="entry name" value="Transglutaminase-like_sf"/>
</dbReference>
<evidence type="ECO:0008006" key="12">
    <source>
        <dbReference type="Google" id="ProtNLM"/>
    </source>
</evidence>
<dbReference type="Gene3D" id="3.90.260.10">
    <property type="entry name" value="Transglutaminase-like"/>
    <property type="match status" value="1"/>
</dbReference>
<dbReference type="AlphaFoldDB" id="A0AAW0G9V4"/>
<dbReference type="Pfam" id="PF10403">
    <property type="entry name" value="BHD_1"/>
    <property type="match status" value="1"/>
</dbReference>
<dbReference type="GO" id="GO:0006298">
    <property type="term" value="P:mismatch repair"/>
    <property type="evidence" value="ECO:0007669"/>
    <property type="project" value="TreeGrafter"/>
</dbReference>
<feature type="compositionally biased region" description="Acidic residues" evidence="6">
    <location>
        <begin position="502"/>
        <end position="512"/>
    </location>
</feature>
<evidence type="ECO:0000259" key="9">
    <source>
        <dbReference type="SMART" id="SM01032"/>
    </source>
</evidence>
<dbReference type="InterPro" id="IPR038765">
    <property type="entry name" value="Papain-like_cys_pep_sf"/>
</dbReference>
<dbReference type="GO" id="GO:0071942">
    <property type="term" value="C:XPC complex"/>
    <property type="evidence" value="ECO:0007669"/>
    <property type="project" value="TreeGrafter"/>
</dbReference>
<dbReference type="GO" id="GO:0005737">
    <property type="term" value="C:cytoplasm"/>
    <property type="evidence" value="ECO:0007669"/>
    <property type="project" value="TreeGrafter"/>
</dbReference>
<dbReference type="GO" id="GO:0006289">
    <property type="term" value="P:nucleotide-excision repair"/>
    <property type="evidence" value="ECO:0007669"/>
    <property type="project" value="InterPro"/>
</dbReference>
<evidence type="ECO:0000259" key="8">
    <source>
        <dbReference type="SMART" id="SM01031"/>
    </source>
</evidence>
<name>A0AAW0G9V4_9APHY</name>
<evidence type="ECO:0000313" key="10">
    <source>
        <dbReference type="EMBL" id="KAK7690126.1"/>
    </source>
</evidence>
<feature type="domain" description="Rad4 beta-hairpin" evidence="8">
    <location>
        <begin position="219"/>
        <end position="294"/>
    </location>
</feature>
<evidence type="ECO:0000256" key="4">
    <source>
        <dbReference type="ARBA" id="ARBA00023204"/>
    </source>
</evidence>
<comment type="subcellular location">
    <subcellularLocation>
        <location evidence="1">Nucleus</location>
    </subcellularLocation>
</comment>
<dbReference type="EMBL" id="JASBNA010000007">
    <property type="protein sequence ID" value="KAK7690126.1"/>
    <property type="molecule type" value="Genomic_DNA"/>
</dbReference>
<dbReference type="Gene3D" id="2.20.20.110">
    <property type="entry name" value="Rad4, beta-hairpin domain BHD1"/>
    <property type="match status" value="1"/>
</dbReference>
<dbReference type="GO" id="GO:0003697">
    <property type="term" value="F:single-stranded DNA binding"/>
    <property type="evidence" value="ECO:0007669"/>
    <property type="project" value="TreeGrafter"/>
</dbReference>
<evidence type="ECO:0000256" key="6">
    <source>
        <dbReference type="SAM" id="MobiDB-lite"/>
    </source>
</evidence>
<gene>
    <name evidence="10" type="ORF">QCA50_006775</name>
</gene>
<feature type="compositionally biased region" description="Basic residues" evidence="6">
    <location>
        <begin position="10"/>
        <end position="22"/>
    </location>
</feature>
<sequence length="680" mass="76911">METFPSPKPKAPHVIKLRKSKGQKLGSSSTVRPPRERTPDPVSTPPIFWTEVFSRADGRWLPVDPIRAIVNKRKAFDPTPNPNSQIKPERNVRVENRMVYVVAFEEDGYGRDVTPRYAREFGAKVAKMQQGGKGRQQWWEQIMGMIHRPYRLNRDDVEDEELHINQMTEQMPTSMTGFKDHPLYVLERHLKRDEVIHPLTEIGKFRGEPVYPRANVLTLKTAENWMRQGRKVREGCQPMKMVKQHAVTVNKQRAIELAMSDRLDVAGEGSGFGAEKDVLQGLYAHNQTELYTPDPIVNGKIPKNDFGNIDLYTPSMLPAGAAHIPYEGTAKVARQLGFDYAEAVTGFEFKKRRAFPVIEGIVVATENEQTIIEAYWEMEHEAEKKRLAKRQAEVIKRWTRLIQGLRIRDRLLREYGDRQPTSSVNDVKIDEVQPEHELEENVIAPGGFLTSADDVVQAYTLPRSVYAAPRSPTSLHTPNQAEEAVNRLDDSQDQPDPLEIIPDSEGEDDLQEIDIPTEVPEPVITNGVPKTMRELAEAAEREQADKSSDDEVEIIAMPSIAQRAIDKANGKNTPSSRGRSRKGTSTPTASTSSPKKTPKGRTSARTRKRPREEVDSEGQPSDEEQRVHTPSKRPRSRAAPTTPVGVEKSDRVLRSRRGKSETKLAEEKEMEKAYRRAIAE</sequence>
<dbReference type="Gene3D" id="3.30.70.2460">
    <property type="entry name" value="Rad4, beta-hairpin domain BHD3"/>
    <property type="match status" value="1"/>
</dbReference>
<feature type="compositionally biased region" description="Polar residues" evidence="6">
    <location>
        <begin position="471"/>
        <end position="480"/>
    </location>
</feature>
<dbReference type="InterPro" id="IPR018328">
    <property type="entry name" value="Rad4_beta-hairpin_dom3"/>
</dbReference>
<keyword evidence="4" id="KW-0234">DNA repair</keyword>
<dbReference type="InterPro" id="IPR004583">
    <property type="entry name" value="DNA_repair_Rad4"/>
</dbReference>
<feature type="compositionally biased region" description="Basic and acidic residues" evidence="6">
    <location>
        <begin position="647"/>
        <end position="680"/>
    </location>
</feature>
<dbReference type="InterPro" id="IPR018325">
    <property type="entry name" value="Rad4/PNGase_transGLS-fold"/>
</dbReference>
<dbReference type="InterPro" id="IPR018326">
    <property type="entry name" value="Rad4_beta-hairpin_dom1"/>
</dbReference>
<keyword evidence="3" id="KW-0227">DNA damage</keyword>
<dbReference type="PANTHER" id="PTHR12135:SF0">
    <property type="entry name" value="DNA REPAIR PROTEIN COMPLEMENTING XP-C CELLS"/>
    <property type="match status" value="1"/>
</dbReference>
<dbReference type="SMART" id="SM01031">
    <property type="entry name" value="BHD_2"/>
    <property type="match status" value="1"/>
</dbReference>
<organism evidence="10 11">
    <name type="scientific">Cerrena zonata</name>
    <dbReference type="NCBI Taxonomy" id="2478898"/>
    <lineage>
        <taxon>Eukaryota</taxon>
        <taxon>Fungi</taxon>
        <taxon>Dikarya</taxon>
        <taxon>Basidiomycota</taxon>
        <taxon>Agaricomycotina</taxon>
        <taxon>Agaricomycetes</taxon>
        <taxon>Polyporales</taxon>
        <taxon>Cerrenaceae</taxon>
        <taxon>Cerrena</taxon>
    </lineage>
</organism>
<comment type="caution">
    <text evidence="10">The sequence shown here is derived from an EMBL/GenBank/DDBJ whole genome shotgun (WGS) entry which is preliminary data.</text>
</comment>
<reference evidence="10 11" key="1">
    <citation type="submission" date="2022-09" db="EMBL/GenBank/DDBJ databases">
        <authorList>
            <person name="Palmer J.M."/>
        </authorList>
    </citation>
    <scope>NUCLEOTIDE SEQUENCE [LARGE SCALE GENOMIC DNA]</scope>
    <source>
        <strain evidence="10 11">DSM 7382</strain>
    </source>
</reference>
<evidence type="ECO:0000256" key="2">
    <source>
        <dbReference type="ARBA" id="ARBA00009525"/>
    </source>
</evidence>